<accession>A0A2S2PXX1</accession>
<sequence>MDDGLSVYGFSLSVGVKFMNKPCTSFATTIWKKPKTRMCNARHSNYNKLQSRSLILKPSWHTASSLYGTMICSRTVNVPDLVKINNRQWSISSIDIVVVTRHKKKKIIRLRNNFFITFYRRVHYNLHITFAYYYILYYNNTIVTF</sequence>
<dbReference type="EMBL" id="GGMS01001040">
    <property type="protein sequence ID" value="MBY70243.1"/>
    <property type="molecule type" value="Transcribed_RNA"/>
</dbReference>
<protein>
    <submittedName>
        <fullName evidence="1">Uncharacterized protein</fullName>
    </submittedName>
</protein>
<evidence type="ECO:0000313" key="1">
    <source>
        <dbReference type="EMBL" id="MBY70243.1"/>
    </source>
</evidence>
<name>A0A2S2PXX1_9HEMI</name>
<gene>
    <name evidence="1" type="ORF">g.69389</name>
</gene>
<reference evidence="1" key="1">
    <citation type="submission" date="2018-04" db="EMBL/GenBank/DDBJ databases">
        <title>Transcriptome assembly of Sipha flava.</title>
        <authorList>
            <person name="Scully E.D."/>
            <person name="Geib S.M."/>
            <person name="Palmer N.A."/>
            <person name="Koch K."/>
            <person name="Bradshaw J."/>
            <person name="Heng-Moss T."/>
            <person name="Sarath G."/>
        </authorList>
    </citation>
    <scope>NUCLEOTIDE SEQUENCE</scope>
</reference>
<proteinExistence type="predicted"/>
<dbReference type="AlphaFoldDB" id="A0A2S2PXX1"/>
<organism evidence="1">
    <name type="scientific">Sipha flava</name>
    <name type="common">yellow sugarcane aphid</name>
    <dbReference type="NCBI Taxonomy" id="143950"/>
    <lineage>
        <taxon>Eukaryota</taxon>
        <taxon>Metazoa</taxon>
        <taxon>Ecdysozoa</taxon>
        <taxon>Arthropoda</taxon>
        <taxon>Hexapoda</taxon>
        <taxon>Insecta</taxon>
        <taxon>Pterygota</taxon>
        <taxon>Neoptera</taxon>
        <taxon>Paraneoptera</taxon>
        <taxon>Hemiptera</taxon>
        <taxon>Sternorrhyncha</taxon>
        <taxon>Aphidomorpha</taxon>
        <taxon>Aphidoidea</taxon>
        <taxon>Aphididae</taxon>
        <taxon>Sipha</taxon>
    </lineage>
</organism>